<evidence type="ECO:0000259" key="1">
    <source>
        <dbReference type="Pfam" id="PF18643"/>
    </source>
</evidence>
<proteinExistence type="predicted"/>
<dbReference type="AlphaFoldDB" id="A0A523UZM7"/>
<dbReference type="Pfam" id="PF18643">
    <property type="entry name" value="RE_BsaWI"/>
    <property type="match status" value="1"/>
</dbReference>
<organism evidence="2 3">
    <name type="scientific">candidate division TA06 bacterium</name>
    <dbReference type="NCBI Taxonomy" id="2250710"/>
    <lineage>
        <taxon>Bacteria</taxon>
        <taxon>Bacteria division TA06</taxon>
    </lineage>
</organism>
<evidence type="ECO:0000313" key="3">
    <source>
        <dbReference type="Proteomes" id="UP000315525"/>
    </source>
</evidence>
<reference evidence="2 3" key="1">
    <citation type="submission" date="2019-03" db="EMBL/GenBank/DDBJ databases">
        <title>Metabolic potential of uncultured bacteria and archaea associated with petroleum seepage in deep-sea sediments.</title>
        <authorList>
            <person name="Dong X."/>
            <person name="Hubert C."/>
        </authorList>
    </citation>
    <scope>NUCLEOTIDE SEQUENCE [LARGE SCALE GENOMIC DNA]</scope>
    <source>
        <strain evidence="2">E44_bin18</strain>
    </source>
</reference>
<accession>A0A523UZM7</accession>
<name>A0A523UZM7_UNCT6</name>
<protein>
    <recommendedName>
        <fullName evidence="1">BsaWI restriction endonuclease type 2 domain-containing protein</fullName>
    </recommendedName>
</protein>
<feature type="domain" description="BsaWI restriction endonuclease type 2" evidence="1">
    <location>
        <begin position="131"/>
        <end position="220"/>
    </location>
</feature>
<dbReference type="InterPro" id="IPR041551">
    <property type="entry name" value="RE_BsaWI"/>
</dbReference>
<evidence type="ECO:0000313" key="2">
    <source>
        <dbReference type="EMBL" id="TET47920.1"/>
    </source>
</evidence>
<sequence>MPRELSLSDKEIEKIGSTVGRQVVEQLDKTCGIFTLLEFLNKKLDSTKLGIADAQAIYEKALVEKKDYTEKQARNSWVAKVGIGFQKCVQSYINRHLMSSGVAAVSASFIRKRTPDLKRFLSLPAKRRCVQQMTDLWPDNDIILVARDQSGIWRAFAILSCKTSFHARETEGCFYALAIRDLGIRTAMVTLDLDEELGTCQKPTKARQLLEMYFDATYVLNPATSLCPQILSFEDMCDNIGNWARALVPTMDTRPIEERNRVGGCRVEAPRRHKMRGCLRSDEGHP</sequence>
<comment type="caution">
    <text evidence="2">The sequence shown here is derived from an EMBL/GenBank/DDBJ whole genome shotgun (WGS) entry which is preliminary data.</text>
</comment>
<gene>
    <name evidence="2" type="ORF">E3J62_00015</name>
</gene>
<dbReference type="EMBL" id="SOJN01000001">
    <property type="protein sequence ID" value="TET47920.1"/>
    <property type="molecule type" value="Genomic_DNA"/>
</dbReference>
<dbReference type="Proteomes" id="UP000315525">
    <property type="component" value="Unassembled WGS sequence"/>
</dbReference>